<dbReference type="EMBL" id="CAMGYJ010000009">
    <property type="protein sequence ID" value="CAI0475256.1"/>
    <property type="molecule type" value="Genomic_DNA"/>
</dbReference>
<organism evidence="1 2">
    <name type="scientific">Linum tenue</name>
    <dbReference type="NCBI Taxonomy" id="586396"/>
    <lineage>
        <taxon>Eukaryota</taxon>
        <taxon>Viridiplantae</taxon>
        <taxon>Streptophyta</taxon>
        <taxon>Embryophyta</taxon>
        <taxon>Tracheophyta</taxon>
        <taxon>Spermatophyta</taxon>
        <taxon>Magnoliopsida</taxon>
        <taxon>eudicotyledons</taxon>
        <taxon>Gunneridae</taxon>
        <taxon>Pentapetalae</taxon>
        <taxon>rosids</taxon>
        <taxon>fabids</taxon>
        <taxon>Malpighiales</taxon>
        <taxon>Linaceae</taxon>
        <taxon>Linum</taxon>
    </lineage>
</organism>
<evidence type="ECO:0000313" key="1">
    <source>
        <dbReference type="EMBL" id="CAI0475256.1"/>
    </source>
</evidence>
<accession>A0AAV0PYM6</accession>
<comment type="caution">
    <text evidence="1">The sequence shown here is derived from an EMBL/GenBank/DDBJ whole genome shotgun (WGS) entry which is preliminary data.</text>
</comment>
<dbReference type="Proteomes" id="UP001154282">
    <property type="component" value="Unassembled WGS sequence"/>
</dbReference>
<gene>
    <name evidence="1" type="ORF">LITE_LOCUS40363</name>
</gene>
<dbReference type="AlphaFoldDB" id="A0AAV0PYM6"/>
<proteinExistence type="predicted"/>
<evidence type="ECO:0000313" key="2">
    <source>
        <dbReference type="Proteomes" id="UP001154282"/>
    </source>
</evidence>
<sequence>PEPIPASEIPLRRRSIPHRNPQFEALLLTYPTEVQNAGPRLHRQPRRRLPAEEVRRLPGATHVRHRSPHGGAPVQFRHGDGRVIEVVRRRQHFRALESLVGVSQPVAAEVEQVVPVRRVVYQTRVRCSRRAEVTRPEFERRRFVARLIGYCLPLFVLYRRCTLAQKPHRKLSYGGRAPSGMYSFDKRGQASNVRARH</sequence>
<reference evidence="1" key="1">
    <citation type="submission" date="2022-08" db="EMBL/GenBank/DDBJ databases">
        <authorList>
            <person name="Gutierrez-Valencia J."/>
        </authorList>
    </citation>
    <scope>NUCLEOTIDE SEQUENCE</scope>
</reference>
<protein>
    <submittedName>
        <fullName evidence="1">Uncharacterized protein</fullName>
    </submittedName>
</protein>
<feature type="non-terminal residue" evidence="1">
    <location>
        <position position="1"/>
    </location>
</feature>
<keyword evidence="2" id="KW-1185">Reference proteome</keyword>
<name>A0AAV0PYM6_9ROSI</name>